<evidence type="ECO:0000313" key="3">
    <source>
        <dbReference type="EMBL" id="CEK58249.1"/>
    </source>
</evidence>
<sequence length="349" mass="38880">MPEEDLNPAAAKFISSLVKSLQILCNGQVEFCESIELIGHINVRVDHKYKFDYVVDEQVSKEGEDSSTTFLSNSYHSFPPSRQPRKKSSPSELEQDIMFSEISQNIHGKSRESKPIQDSLVHSHDFCSEDTLVSGEESGPNFSVNVESPNRRGSQINQMVVKLEGDDDSNDCMVLPASPGDYEPVGEVSGEVFPSIGPSASFEESHSNQIGRTRKRRQHNEQGADDSIDNKVQFNWYGRSSRVPPSFCHPSVQLSSLTSSSSHHQRFSNSTNETNLHCATCNMTFENPESLRSHAICCQDSSNSGELGCKVCPAVFTTHEDFDIHMKNSHKYLPCSHCAIWCPSWGALR</sequence>
<feature type="region of interest" description="Disordered" evidence="1">
    <location>
        <begin position="195"/>
        <end position="229"/>
    </location>
</feature>
<accession>A0A0B6YPQ4</accession>
<evidence type="ECO:0000256" key="1">
    <source>
        <dbReference type="SAM" id="MobiDB-lite"/>
    </source>
</evidence>
<dbReference type="SMART" id="SM00355">
    <property type="entry name" value="ZnF_C2H2"/>
    <property type="match status" value="2"/>
</dbReference>
<name>A0A0B6YPQ4_9EUPU</name>
<proteinExistence type="predicted"/>
<gene>
    <name evidence="3" type="primary">ORF32444</name>
</gene>
<dbReference type="InterPro" id="IPR013087">
    <property type="entry name" value="Znf_C2H2_type"/>
</dbReference>
<evidence type="ECO:0000259" key="2">
    <source>
        <dbReference type="PROSITE" id="PS00028"/>
    </source>
</evidence>
<feature type="non-terminal residue" evidence="3">
    <location>
        <position position="349"/>
    </location>
</feature>
<protein>
    <recommendedName>
        <fullName evidence="2">C2H2-type domain-containing protein</fullName>
    </recommendedName>
</protein>
<dbReference type="Gene3D" id="3.30.160.60">
    <property type="entry name" value="Classic Zinc Finger"/>
    <property type="match status" value="1"/>
</dbReference>
<dbReference type="EMBL" id="HACG01011384">
    <property type="protein sequence ID" value="CEK58249.1"/>
    <property type="molecule type" value="Transcribed_RNA"/>
</dbReference>
<reference evidence="3" key="1">
    <citation type="submission" date="2014-12" db="EMBL/GenBank/DDBJ databases">
        <title>Insight into the proteome of Arion vulgaris.</title>
        <authorList>
            <person name="Aradska J."/>
            <person name="Bulat T."/>
            <person name="Smidak R."/>
            <person name="Sarate P."/>
            <person name="Gangsoo J."/>
            <person name="Sialana F."/>
            <person name="Bilban M."/>
            <person name="Lubec G."/>
        </authorList>
    </citation>
    <scope>NUCLEOTIDE SEQUENCE</scope>
    <source>
        <tissue evidence="3">Skin</tissue>
    </source>
</reference>
<feature type="domain" description="C2H2-type" evidence="2">
    <location>
        <begin position="309"/>
        <end position="330"/>
    </location>
</feature>
<organism evidence="3">
    <name type="scientific">Arion vulgaris</name>
    <dbReference type="NCBI Taxonomy" id="1028688"/>
    <lineage>
        <taxon>Eukaryota</taxon>
        <taxon>Metazoa</taxon>
        <taxon>Spiralia</taxon>
        <taxon>Lophotrochozoa</taxon>
        <taxon>Mollusca</taxon>
        <taxon>Gastropoda</taxon>
        <taxon>Heterobranchia</taxon>
        <taxon>Euthyneura</taxon>
        <taxon>Panpulmonata</taxon>
        <taxon>Eupulmonata</taxon>
        <taxon>Stylommatophora</taxon>
        <taxon>Helicina</taxon>
        <taxon>Arionoidea</taxon>
        <taxon>Arionidae</taxon>
        <taxon>Arion</taxon>
    </lineage>
</organism>
<feature type="compositionally biased region" description="Polar residues" evidence="1">
    <location>
        <begin position="66"/>
        <end position="76"/>
    </location>
</feature>
<dbReference type="AlphaFoldDB" id="A0A0B6YPQ4"/>
<feature type="region of interest" description="Disordered" evidence="1">
    <location>
        <begin position="65"/>
        <end position="93"/>
    </location>
</feature>
<dbReference type="Pfam" id="PF12874">
    <property type="entry name" value="zf-met"/>
    <property type="match status" value="1"/>
</dbReference>
<dbReference type="PROSITE" id="PS00028">
    <property type="entry name" value="ZINC_FINGER_C2H2_1"/>
    <property type="match status" value="1"/>
</dbReference>